<dbReference type="GO" id="GO:0015074">
    <property type="term" value="P:DNA integration"/>
    <property type="evidence" value="ECO:0007669"/>
    <property type="project" value="InterPro"/>
</dbReference>
<sequence>MATLKYFIKGNSNISTIYLRLVQGRNVDLKKSTSLLINSNYWNNKKGEIRQIAEFENKLNLKNDLNDLSNHVLNSFNNCYANGVLINSEWLNDTIKSFFNQSEDVDFNYFVDYAEYFHTNLKNKVQKTGVTGVTIATEKKYRTIINKVKDFEKYKKKKVKLIDIGLKFHKDFIHFLHDVQQLNFNTTGKYLVFVKTICLDAKKYGLKINPDIEKEDFRPTKEKVSFITLNEDEIQTIFNHDFKKTPYLENARNWLIIGVWTGARVSDLLKFTKKNVSNGFIEYTAIKTNQKIVLPLHPQVKEILERLNGEFPKQISNQKFNDYIKLVCQDAKIENVVLGAKQTKIKEKVWRKTKGEFKKYELVSTHICRRSFATNHYGKLPTPVIMAVTGHTTEAQFLKYVGKTAKDNADVLNDFWQVQDKLKNQKAPVMEVILNDVVNN</sequence>
<evidence type="ECO:0000313" key="4">
    <source>
        <dbReference type="EMBL" id="GGD28834.1"/>
    </source>
</evidence>
<comment type="caution">
    <text evidence="4">The sequence shown here is derived from an EMBL/GenBank/DDBJ whole genome shotgun (WGS) entry which is preliminary data.</text>
</comment>
<dbReference type="SUPFAM" id="SSF56349">
    <property type="entry name" value="DNA breaking-rejoining enzymes"/>
    <property type="match status" value="1"/>
</dbReference>
<dbReference type="InterPro" id="IPR013762">
    <property type="entry name" value="Integrase-like_cat_sf"/>
</dbReference>
<dbReference type="Proteomes" id="UP000625735">
    <property type="component" value="Unassembled WGS sequence"/>
</dbReference>
<keyword evidence="2" id="KW-0233">DNA recombination</keyword>
<evidence type="ECO:0000256" key="2">
    <source>
        <dbReference type="ARBA" id="ARBA00023172"/>
    </source>
</evidence>
<evidence type="ECO:0000313" key="5">
    <source>
        <dbReference type="Proteomes" id="UP000625735"/>
    </source>
</evidence>
<dbReference type="GO" id="GO:0006310">
    <property type="term" value="P:DNA recombination"/>
    <property type="evidence" value="ECO:0007669"/>
    <property type="project" value="UniProtKB-KW"/>
</dbReference>
<dbReference type="RefSeq" id="WP_188362302.1">
    <property type="nucleotide sequence ID" value="NZ_BMFG01000006.1"/>
</dbReference>
<keyword evidence="1" id="KW-0238">DNA-binding</keyword>
<organism evidence="4 5">
    <name type="scientific">Flavobacterium orientale</name>
    <dbReference type="NCBI Taxonomy" id="1756020"/>
    <lineage>
        <taxon>Bacteria</taxon>
        <taxon>Pseudomonadati</taxon>
        <taxon>Bacteroidota</taxon>
        <taxon>Flavobacteriia</taxon>
        <taxon>Flavobacteriales</taxon>
        <taxon>Flavobacteriaceae</taxon>
        <taxon>Flavobacterium</taxon>
    </lineage>
</organism>
<dbReference type="Gene3D" id="1.10.150.130">
    <property type="match status" value="1"/>
</dbReference>
<dbReference type="PROSITE" id="PS51898">
    <property type="entry name" value="TYR_RECOMBINASE"/>
    <property type="match status" value="1"/>
</dbReference>
<dbReference type="Pfam" id="PF13102">
    <property type="entry name" value="Phage_int_SAM_5"/>
    <property type="match status" value="1"/>
</dbReference>
<evidence type="ECO:0000259" key="3">
    <source>
        <dbReference type="PROSITE" id="PS51898"/>
    </source>
</evidence>
<dbReference type="InterPro" id="IPR002104">
    <property type="entry name" value="Integrase_catalytic"/>
</dbReference>
<gene>
    <name evidence="4" type="ORF">GCM10011343_18740</name>
</gene>
<dbReference type="Pfam" id="PF00589">
    <property type="entry name" value="Phage_integrase"/>
    <property type="match status" value="1"/>
</dbReference>
<dbReference type="InterPro" id="IPR011010">
    <property type="entry name" value="DNA_brk_join_enz"/>
</dbReference>
<reference evidence="4" key="2">
    <citation type="submission" date="2020-09" db="EMBL/GenBank/DDBJ databases">
        <authorList>
            <person name="Sun Q."/>
            <person name="Zhou Y."/>
        </authorList>
    </citation>
    <scope>NUCLEOTIDE SEQUENCE</scope>
    <source>
        <strain evidence="4">CGMCC 1.12506</strain>
    </source>
</reference>
<evidence type="ECO:0000256" key="1">
    <source>
        <dbReference type="ARBA" id="ARBA00023125"/>
    </source>
</evidence>
<protein>
    <submittedName>
        <fullName evidence="4">Transposase</fullName>
    </submittedName>
</protein>
<feature type="domain" description="Tyr recombinase" evidence="3">
    <location>
        <begin position="222"/>
        <end position="413"/>
    </location>
</feature>
<dbReference type="InterPro" id="IPR010998">
    <property type="entry name" value="Integrase_recombinase_N"/>
</dbReference>
<dbReference type="Gene3D" id="1.10.443.10">
    <property type="entry name" value="Intergrase catalytic core"/>
    <property type="match status" value="1"/>
</dbReference>
<accession>A0A917DDH8</accession>
<dbReference type="GO" id="GO:0003677">
    <property type="term" value="F:DNA binding"/>
    <property type="evidence" value="ECO:0007669"/>
    <property type="project" value="UniProtKB-KW"/>
</dbReference>
<keyword evidence="5" id="KW-1185">Reference proteome</keyword>
<reference evidence="4" key="1">
    <citation type="journal article" date="2014" name="Int. J. Syst. Evol. Microbiol.">
        <title>Complete genome sequence of Corynebacterium casei LMG S-19264T (=DSM 44701T), isolated from a smear-ripened cheese.</title>
        <authorList>
            <consortium name="US DOE Joint Genome Institute (JGI-PGF)"/>
            <person name="Walter F."/>
            <person name="Albersmeier A."/>
            <person name="Kalinowski J."/>
            <person name="Ruckert C."/>
        </authorList>
    </citation>
    <scope>NUCLEOTIDE SEQUENCE</scope>
    <source>
        <strain evidence="4">CGMCC 1.12506</strain>
    </source>
</reference>
<proteinExistence type="predicted"/>
<name>A0A917DDH8_9FLAO</name>
<dbReference type="AlphaFoldDB" id="A0A917DDH8"/>
<dbReference type="EMBL" id="BMFG01000006">
    <property type="protein sequence ID" value="GGD28834.1"/>
    <property type="molecule type" value="Genomic_DNA"/>
</dbReference>
<dbReference type="InterPro" id="IPR025269">
    <property type="entry name" value="SAM-like_dom"/>
</dbReference>